<dbReference type="EMBL" id="KZ824280">
    <property type="protein sequence ID" value="RAL13208.1"/>
    <property type="molecule type" value="Genomic_DNA"/>
</dbReference>
<dbReference type="VEuPathDB" id="FungiDB:BO97DRAFT_413658"/>
<evidence type="ECO:0000313" key="1">
    <source>
        <dbReference type="EMBL" id="RAL13208.1"/>
    </source>
</evidence>
<keyword evidence="2" id="KW-1185">Reference proteome</keyword>
<name>A0A395I203_ASPHC</name>
<evidence type="ECO:0000313" key="2">
    <source>
        <dbReference type="Proteomes" id="UP000248961"/>
    </source>
</evidence>
<reference evidence="1 2" key="1">
    <citation type="submission" date="2018-02" db="EMBL/GenBank/DDBJ databases">
        <title>The genomes of Aspergillus section Nigri reveals drivers in fungal speciation.</title>
        <authorList>
            <consortium name="DOE Joint Genome Institute"/>
            <person name="Vesth T.C."/>
            <person name="Nybo J."/>
            <person name="Theobald S."/>
            <person name="Brandl J."/>
            <person name="Frisvad J.C."/>
            <person name="Nielsen K.F."/>
            <person name="Lyhne E.K."/>
            <person name="Kogle M.E."/>
            <person name="Kuo A."/>
            <person name="Riley R."/>
            <person name="Clum A."/>
            <person name="Nolan M."/>
            <person name="Lipzen A."/>
            <person name="Salamov A."/>
            <person name="Henrissat B."/>
            <person name="Wiebenga A."/>
            <person name="De vries R.P."/>
            <person name="Grigoriev I.V."/>
            <person name="Mortensen U.H."/>
            <person name="Andersen M.R."/>
            <person name="Baker S.E."/>
        </authorList>
    </citation>
    <scope>NUCLEOTIDE SEQUENCE [LARGE SCALE GENOMIC DNA]</scope>
    <source>
        <strain evidence="1 2">CBS 101889</strain>
    </source>
</reference>
<dbReference type="RefSeq" id="XP_025552362.1">
    <property type="nucleotide sequence ID" value="XM_025696304.1"/>
</dbReference>
<organism evidence="1 2">
    <name type="scientific">Aspergillus homomorphus (strain CBS 101889)</name>
    <dbReference type="NCBI Taxonomy" id="1450537"/>
    <lineage>
        <taxon>Eukaryota</taxon>
        <taxon>Fungi</taxon>
        <taxon>Dikarya</taxon>
        <taxon>Ascomycota</taxon>
        <taxon>Pezizomycotina</taxon>
        <taxon>Eurotiomycetes</taxon>
        <taxon>Eurotiomycetidae</taxon>
        <taxon>Eurotiales</taxon>
        <taxon>Aspergillaceae</taxon>
        <taxon>Aspergillus</taxon>
        <taxon>Aspergillus subgen. Circumdati</taxon>
    </lineage>
</organism>
<sequence>MVSPTFEPRLSAKPSNKILEPTRHGTGYELADLPGTAWWEQYSPIVAAVTTSTPPESNGLTDPTGLIYNEFSHLQYLDIRYTWLFKTTKFIHNDLNVETMRASFLRAALPQRRAAFRHVTPGLTFQPATEVTAQPSASRRKQPLGGGVLREAPGGLVHIPVPGGSV</sequence>
<protein>
    <submittedName>
        <fullName evidence="1">Uncharacterized protein</fullName>
    </submittedName>
</protein>
<dbReference type="OrthoDB" id="3029470at2759"/>
<gene>
    <name evidence="1" type="ORF">BO97DRAFT_413658</name>
</gene>
<accession>A0A395I203</accession>
<dbReference type="AlphaFoldDB" id="A0A395I203"/>
<dbReference type="GeneID" id="37200593"/>
<dbReference type="Proteomes" id="UP000248961">
    <property type="component" value="Unassembled WGS sequence"/>
</dbReference>
<proteinExistence type="predicted"/>